<dbReference type="Pfam" id="PF17660">
    <property type="entry name" value="BTRD1"/>
    <property type="match status" value="5"/>
</dbReference>
<keyword evidence="3" id="KW-1185">Reference proteome</keyword>
<evidence type="ECO:0000313" key="3">
    <source>
        <dbReference type="Proteomes" id="UP000615026"/>
    </source>
</evidence>
<comment type="caution">
    <text evidence="2">The sequence shown here is derived from an EMBL/GenBank/DDBJ whole genome shotgun (WGS) entry which is preliminary data.</text>
</comment>
<accession>A0A929A0L9</accession>
<proteinExistence type="predicted"/>
<protein>
    <submittedName>
        <fullName evidence="2">Uncharacterized protein</fullName>
    </submittedName>
</protein>
<name>A0A929A0L9_LEPEC</name>
<dbReference type="RefSeq" id="WP_193996678.1">
    <property type="nucleotide sequence ID" value="NZ_JADEXP010000557.1"/>
</dbReference>
<dbReference type="AlphaFoldDB" id="A0A929A0L9"/>
<sequence>MKLRIISSILLTIATIGTTITVPTQVHAQETIPNEPSIKIASLIATSGPTTKYAAIWQKDSNQKTFPSVARHGMTSGQFQSEFDKYVSRGYRLTSVSGSGSGRQTRYAAIWEKRSGPAWVTRYGMTSGQYQAEFNKYTQQGFRLTHISGYGSGNNARYAAIWEKGSGPAWVAHHGMTSGQYQSEFNKYTSQGFRLTQVSGYGTGNQARYAAIWEKRSGPAWVARHGMTSSQYQSEFNKYTSQGFRLTHVSGYGTGNQTRYAAIWEKRSGPAWVARHGMTSGQYQSEFNKYTDQGYQLIHVSGYGQ</sequence>
<gene>
    <name evidence="2" type="ORF">IQ260_29845</name>
</gene>
<feature type="chain" id="PRO_5037205732" evidence="1">
    <location>
        <begin position="29"/>
        <end position="305"/>
    </location>
</feature>
<dbReference type="EMBL" id="JADEXP010000557">
    <property type="protein sequence ID" value="MBE9070843.1"/>
    <property type="molecule type" value="Genomic_DNA"/>
</dbReference>
<feature type="signal peptide" evidence="1">
    <location>
        <begin position="1"/>
        <end position="28"/>
    </location>
</feature>
<organism evidence="2 3">
    <name type="scientific">Leptolyngbya cf. ectocarpi LEGE 11479</name>
    <dbReference type="NCBI Taxonomy" id="1828722"/>
    <lineage>
        <taxon>Bacteria</taxon>
        <taxon>Bacillati</taxon>
        <taxon>Cyanobacteriota</taxon>
        <taxon>Cyanophyceae</taxon>
        <taxon>Leptolyngbyales</taxon>
        <taxon>Leptolyngbyaceae</taxon>
        <taxon>Leptolyngbya group</taxon>
        <taxon>Leptolyngbya</taxon>
    </lineage>
</organism>
<dbReference type="InterPro" id="IPR049511">
    <property type="entry name" value="PGH-like_rpt"/>
</dbReference>
<evidence type="ECO:0000256" key="1">
    <source>
        <dbReference type="SAM" id="SignalP"/>
    </source>
</evidence>
<evidence type="ECO:0000313" key="2">
    <source>
        <dbReference type="EMBL" id="MBE9070843.1"/>
    </source>
</evidence>
<keyword evidence="1" id="KW-0732">Signal</keyword>
<dbReference type="Proteomes" id="UP000615026">
    <property type="component" value="Unassembled WGS sequence"/>
</dbReference>
<reference evidence="2" key="1">
    <citation type="submission" date="2020-10" db="EMBL/GenBank/DDBJ databases">
        <authorList>
            <person name="Castelo-Branco R."/>
            <person name="Eusebio N."/>
            <person name="Adriana R."/>
            <person name="Vieira A."/>
            <person name="Brugerolle De Fraissinette N."/>
            <person name="Rezende De Castro R."/>
            <person name="Schneider M.P."/>
            <person name="Vasconcelos V."/>
            <person name="Leao P.N."/>
        </authorList>
    </citation>
    <scope>NUCLEOTIDE SEQUENCE</scope>
    <source>
        <strain evidence="2">LEGE 11479</strain>
    </source>
</reference>